<dbReference type="InterPro" id="IPR013655">
    <property type="entry name" value="PAS_fold_3"/>
</dbReference>
<feature type="transmembrane region" description="Helical" evidence="14">
    <location>
        <begin position="202"/>
        <end position="222"/>
    </location>
</feature>
<dbReference type="Pfam" id="PF00512">
    <property type="entry name" value="HisKA"/>
    <property type="match status" value="1"/>
</dbReference>
<feature type="transmembrane region" description="Helical" evidence="14">
    <location>
        <begin position="136"/>
        <end position="157"/>
    </location>
</feature>
<dbReference type="Gene3D" id="3.40.50.2300">
    <property type="match status" value="1"/>
</dbReference>
<dbReference type="SMART" id="SM00091">
    <property type="entry name" value="PAS"/>
    <property type="match status" value="1"/>
</dbReference>
<keyword evidence="6" id="KW-0547">Nucleotide-binding</keyword>
<evidence type="ECO:0000256" key="1">
    <source>
        <dbReference type="ARBA" id="ARBA00000085"/>
    </source>
</evidence>
<dbReference type="InterPro" id="IPR001789">
    <property type="entry name" value="Sig_transdc_resp-reg_receiver"/>
</dbReference>
<dbReference type="Gene3D" id="2.10.70.100">
    <property type="match status" value="1"/>
</dbReference>
<reference evidence="19 20" key="1">
    <citation type="submission" date="2020-08" db="EMBL/GenBank/DDBJ databases">
        <authorList>
            <person name="Kim C.M."/>
        </authorList>
    </citation>
    <scope>NUCLEOTIDE SEQUENCE [LARGE SCALE GENOMIC DNA]</scope>
    <source>
        <strain evidence="19 20">SR9</strain>
    </source>
</reference>
<evidence type="ECO:0000256" key="9">
    <source>
        <dbReference type="ARBA" id="ARBA00023012"/>
    </source>
</evidence>
<dbReference type="InterPro" id="IPR033425">
    <property type="entry name" value="MASE3"/>
</dbReference>
<dbReference type="PANTHER" id="PTHR43047:SF64">
    <property type="entry name" value="HISTIDINE KINASE CONTAINING CHEY-HOMOLOGOUS RECEIVER DOMAIN AND PAS DOMAIN-RELATED"/>
    <property type="match status" value="1"/>
</dbReference>
<dbReference type="SMART" id="SM00388">
    <property type="entry name" value="HisKA"/>
    <property type="match status" value="1"/>
</dbReference>
<dbReference type="PROSITE" id="PS50109">
    <property type="entry name" value="HIS_KIN"/>
    <property type="match status" value="1"/>
</dbReference>
<name>A0A7W4DDZ6_9GAMM</name>
<keyword evidence="8" id="KW-0067">ATP-binding</keyword>
<keyword evidence="14" id="KW-0812">Transmembrane</keyword>
<sequence>MSVRKDAAFILLSFSLLLFYPVIADATWQSSSDVHALLELSSSLVAVTAGVMVLLHFLTTGRLFFLFVSIGFVQIGGEELIHALFAFDRLWIDPPAQIRWAISTTWLTGRTTLLIFFAIAYFFGKGEVAAEKRVRYACIFNAVGFACSVLIALSIFNSAGLSSVVRIGSSSKQLLELFLGFSFFCIFLLYCRLYFRRLSRSPLLLSIVLCAAFQVLVHLFVFDAQVFYDAHWDAAHLLKLLGYFFPIFGVWGETIKIHQMAKAQLVELQKEMSERQQAEARLRISQERLHLATEAAHLGVWDWDVPSNELIWDDAMFQLYGIPREQFTGTIDCWAQLLVPEDRERTVADVAAALNGERSYSTEFRVIWADGSVHVIAGIGNAIRSESGQALRLVGVNFDVTERKHTEEELQKHRAHLEELVEQRTSALQQALRQAEAANQAKSMFLANMSHELRTPMNAILGYSDLMQRDSTLQGVQRDYLAIVNKSGAHLLNLINDVLDMAKIESGQMQLALSAFDLANMVEDVARMLRGRAEEKGLQLQVELAADLPRWISADERKLRQILVNLIGNAIKNTTAGTVSVRLSAQPLDGVIRLMLDVQDSGSGIAEADLAAIFEPFVQGGRQASRSGTGLGLPITREFVQLMGGTITVESTVGQGSVFHVEVNVEPAVAGETVTPEELQCGTVHLAAGQRAWRILVVDDQLENRNLLDLLLRQAGFQVEQAENGAQAIERFQSWQPDFIWMDWRMPVMDGIEAMRQIRKLPGGRQVKIAAVSASTFREQRADLIAAGMDDYVRKPYRPDEIFDCMARLLGLEYTCSQVDSPATTVELGGLKERLARLPNELCQALAQALEILESERIEAVIVRVSEVDALLAQHLQRLAEQLDYASMLDALSCVKQGYGA</sequence>
<dbReference type="Gene3D" id="1.10.287.130">
    <property type="match status" value="1"/>
</dbReference>
<evidence type="ECO:0000256" key="11">
    <source>
        <dbReference type="ARBA" id="ARBA00023306"/>
    </source>
</evidence>
<comment type="catalytic activity">
    <reaction evidence="1">
        <text>ATP + protein L-histidine = ADP + protein N-phospho-L-histidine.</text>
        <dbReference type="EC" id="2.7.13.3"/>
    </reaction>
</comment>
<dbReference type="CDD" id="cd16922">
    <property type="entry name" value="HATPase_EvgS-ArcB-TorS-like"/>
    <property type="match status" value="1"/>
</dbReference>
<dbReference type="Pfam" id="PF00072">
    <property type="entry name" value="Response_reg"/>
    <property type="match status" value="1"/>
</dbReference>
<dbReference type="InterPro" id="IPR005467">
    <property type="entry name" value="His_kinase_dom"/>
</dbReference>
<evidence type="ECO:0000256" key="3">
    <source>
        <dbReference type="ARBA" id="ARBA00012438"/>
    </source>
</evidence>
<dbReference type="CDD" id="cd17546">
    <property type="entry name" value="REC_hyHK_CKI1_RcsC-like"/>
    <property type="match status" value="1"/>
</dbReference>
<keyword evidence="20" id="KW-1185">Reference proteome</keyword>
<feature type="coiled-coil region" evidence="13">
    <location>
        <begin position="403"/>
        <end position="430"/>
    </location>
</feature>
<dbReference type="AlphaFoldDB" id="A0A7W4DDZ6"/>
<keyword evidence="4 12" id="KW-0597">Phosphoprotein</keyword>
<comment type="subcellular location">
    <subcellularLocation>
        <location evidence="2">Membrane</location>
    </subcellularLocation>
</comment>
<dbReference type="Pfam" id="PF02518">
    <property type="entry name" value="HATPase_c"/>
    <property type="match status" value="1"/>
</dbReference>
<dbReference type="SMART" id="SM00086">
    <property type="entry name" value="PAC"/>
    <property type="match status" value="1"/>
</dbReference>
<dbReference type="Gene3D" id="3.30.450.20">
    <property type="entry name" value="PAS domain"/>
    <property type="match status" value="1"/>
</dbReference>
<evidence type="ECO:0000259" key="17">
    <source>
        <dbReference type="PROSITE" id="PS50112"/>
    </source>
</evidence>
<dbReference type="GO" id="GO:0016020">
    <property type="term" value="C:membrane"/>
    <property type="evidence" value="ECO:0007669"/>
    <property type="project" value="UniProtKB-SubCell"/>
</dbReference>
<dbReference type="InterPro" id="IPR003661">
    <property type="entry name" value="HisK_dim/P_dom"/>
</dbReference>
<feature type="domain" description="PAC" evidence="18">
    <location>
        <begin position="360"/>
        <end position="412"/>
    </location>
</feature>
<keyword evidence="13" id="KW-0175">Coiled coil</keyword>
<gene>
    <name evidence="19" type="ORF">H3H45_16555</name>
</gene>
<feature type="transmembrane region" description="Helical" evidence="14">
    <location>
        <begin position="65"/>
        <end position="87"/>
    </location>
</feature>
<keyword evidence="10 14" id="KW-0472">Membrane</keyword>
<dbReference type="NCBIfam" id="TIGR00229">
    <property type="entry name" value="sensory_box"/>
    <property type="match status" value="1"/>
</dbReference>
<feature type="domain" description="PAS" evidence="17">
    <location>
        <begin position="285"/>
        <end position="357"/>
    </location>
</feature>
<feature type="transmembrane region" description="Helical" evidence="14">
    <location>
        <begin position="40"/>
        <end position="58"/>
    </location>
</feature>
<dbReference type="InterPro" id="IPR004358">
    <property type="entry name" value="Sig_transdc_His_kin-like_C"/>
</dbReference>
<dbReference type="Pfam" id="PF17159">
    <property type="entry name" value="MASE3"/>
    <property type="match status" value="1"/>
</dbReference>
<dbReference type="InterPro" id="IPR000014">
    <property type="entry name" value="PAS"/>
</dbReference>
<dbReference type="RefSeq" id="WP_182834800.1">
    <property type="nucleotide sequence ID" value="NZ_JACJFN010000004.1"/>
</dbReference>
<evidence type="ECO:0000313" key="20">
    <source>
        <dbReference type="Proteomes" id="UP000581189"/>
    </source>
</evidence>
<comment type="caution">
    <text evidence="19">The sequence shown here is derived from an EMBL/GenBank/DDBJ whole genome shotgun (WGS) entry which is preliminary data.</text>
</comment>
<dbReference type="InterPro" id="IPR036097">
    <property type="entry name" value="HisK_dim/P_sf"/>
</dbReference>
<protein>
    <recommendedName>
        <fullName evidence="3">histidine kinase</fullName>
        <ecNumber evidence="3">2.7.13.3</ecNumber>
    </recommendedName>
</protein>
<feature type="transmembrane region" description="Helical" evidence="14">
    <location>
        <begin position="107"/>
        <end position="124"/>
    </location>
</feature>
<evidence type="ECO:0000256" key="12">
    <source>
        <dbReference type="PROSITE-ProRule" id="PRU00169"/>
    </source>
</evidence>
<keyword evidence="11" id="KW-0131">Cell cycle</keyword>
<dbReference type="PRINTS" id="PR00344">
    <property type="entry name" value="BCTRLSENSOR"/>
</dbReference>
<feature type="transmembrane region" description="Helical" evidence="14">
    <location>
        <begin position="177"/>
        <end position="195"/>
    </location>
</feature>
<keyword evidence="7" id="KW-0418">Kinase</keyword>
<feature type="modified residue" description="4-aspartylphosphate" evidence="12">
    <location>
        <position position="743"/>
    </location>
</feature>
<proteinExistence type="predicted"/>
<dbReference type="SUPFAM" id="SSF52172">
    <property type="entry name" value="CheY-like"/>
    <property type="match status" value="1"/>
</dbReference>
<dbReference type="InterPro" id="IPR000700">
    <property type="entry name" value="PAS-assoc_C"/>
</dbReference>
<dbReference type="SMART" id="SM00448">
    <property type="entry name" value="REC"/>
    <property type="match status" value="1"/>
</dbReference>
<dbReference type="Pfam" id="PF08447">
    <property type="entry name" value="PAS_3"/>
    <property type="match status" value="1"/>
</dbReference>
<dbReference type="InterPro" id="IPR011006">
    <property type="entry name" value="CheY-like_superfamily"/>
</dbReference>
<dbReference type="PROSITE" id="PS50112">
    <property type="entry name" value="PAS"/>
    <property type="match status" value="1"/>
</dbReference>
<feature type="coiled-coil region" evidence="13">
    <location>
        <begin position="258"/>
        <end position="295"/>
    </location>
</feature>
<dbReference type="Gene3D" id="3.30.565.10">
    <property type="entry name" value="Histidine kinase-like ATPase, C-terminal domain"/>
    <property type="match status" value="1"/>
</dbReference>
<dbReference type="EC" id="2.7.13.3" evidence="3"/>
<keyword evidence="9" id="KW-0902">Two-component regulatory system</keyword>
<dbReference type="FunFam" id="1.10.287.130:FF:000038">
    <property type="entry name" value="Sensory transduction histidine kinase"/>
    <property type="match status" value="1"/>
</dbReference>
<dbReference type="InterPro" id="IPR001610">
    <property type="entry name" value="PAC"/>
</dbReference>
<evidence type="ECO:0000256" key="4">
    <source>
        <dbReference type="ARBA" id="ARBA00022553"/>
    </source>
</evidence>
<evidence type="ECO:0000259" key="16">
    <source>
        <dbReference type="PROSITE" id="PS50110"/>
    </source>
</evidence>
<keyword evidence="5" id="KW-0808">Transferase</keyword>
<evidence type="ECO:0000256" key="13">
    <source>
        <dbReference type="SAM" id="Coils"/>
    </source>
</evidence>
<dbReference type="GO" id="GO:0000155">
    <property type="term" value="F:phosphorelay sensor kinase activity"/>
    <property type="evidence" value="ECO:0007669"/>
    <property type="project" value="InterPro"/>
</dbReference>
<dbReference type="SUPFAM" id="SSF55785">
    <property type="entry name" value="PYP-like sensor domain (PAS domain)"/>
    <property type="match status" value="1"/>
</dbReference>
<dbReference type="SUPFAM" id="SSF47384">
    <property type="entry name" value="Homodimeric domain of signal transducing histidine kinase"/>
    <property type="match status" value="1"/>
</dbReference>
<evidence type="ECO:0000256" key="6">
    <source>
        <dbReference type="ARBA" id="ARBA00022741"/>
    </source>
</evidence>
<keyword evidence="14" id="KW-1133">Transmembrane helix</keyword>
<dbReference type="InterPro" id="IPR036890">
    <property type="entry name" value="HATPase_C_sf"/>
</dbReference>
<evidence type="ECO:0000259" key="15">
    <source>
        <dbReference type="PROSITE" id="PS50109"/>
    </source>
</evidence>
<dbReference type="FunFam" id="3.30.565.10:FF:000010">
    <property type="entry name" value="Sensor histidine kinase RcsC"/>
    <property type="match status" value="1"/>
</dbReference>
<evidence type="ECO:0000313" key="19">
    <source>
        <dbReference type="EMBL" id="MBB1520859.1"/>
    </source>
</evidence>
<evidence type="ECO:0000256" key="2">
    <source>
        <dbReference type="ARBA" id="ARBA00004370"/>
    </source>
</evidence>
<dbReference type="GO" id="GO:0005524">
    <property type="term" value="F:ATP binding"/>
    <property type="evidence" value="ECO:0007669"/>
    <property type="project" value="UniProtKB-KW"/>
</dbReference>
<dbReference type="CDD" id="cd00130">
    <property type="entry name" value="PAS"/>
    <property type="match status" value="1"/>
</dbReference>
<evidence type="ECO:0000256" key="5">
    <source>
        <dbReference type="ARBA" id="ARBA00022679"/>
    </source>
</evidence>
<organism evidence="19 20">
    <name type="scientific">Aquipseudomonas guryensis</name>
    <dbReference type="NCBI Taxonomy" id="2759165"/>
    <lineage>
        <taxon>Bacteria</taxon>
        <taxon>Pseudomonadati</taxon>
        <taxon>Pseudomonadota</taxon>
        <taxon>Gammaproteobacteria</taxon>
        <taxon>Pseudomonadales</taxon>
        <taxon>Pseudomonadaceae</taxon>
        <taxon>Aquipseudomonas</taxon>
    </lineage>
</organism>
<accession>A0A7W4DDZ6</accession>
<dbReference type="SMART" id="SM00387">
    <property type="entry name" value="HATPase_c"/>
    <property type="match status" value="1"/>
</dbReference>
<dbReference type="InterPro" id="IPR003594">
    <property type="entry name" value="HATPase_dom"/>
</dbReference>
<evidence type="ECO:0000259" key="18">
    <source>
        <dbReference type="PROSITE" id="PS50113"/>
    </source>
</evidence>
<dbReference type="Proteomes" id="UP000581189">
    <property type="component" value="Unassembled WGS sequence"/>
</dbReference>
<dbReference type="PANTHER" id="PTHR43047">
    <property type="entry name" value="TWO-COMPONENT HISTIDINE PROTEIN KINASE"/>
    <property type="match status" value="1"/>
</dbReference>
<evidence type="ECO:0000256" key="8">
    <source>
        <dbReference type="ARBA" id="ARBA00022840"/>
    </source>
</evidence>
<evidence type="ECO:0000256" key="7">
    <source>
        <dbReference type="ARBA" id="ARBA00022777"/>
    </source>
</evidence>
<dbReference type="SUPFAM" id="SSF55874">
    <property type="entry name" value="ATPase domain of HSP90 chaperone/DNA topoisomerase II/histidine kinase"/>
    <property type="match status" value="1"/>
</dbReference>
<evidence type="ECO:0000256" key="14">
    <source>
        <dbReference type="SAM" id="Phobius"/>
    </source>
</evidence>
<evidence type="ECO:0000256" key="10">
    <source>
        <dbReference type="ARBA" id="ARBA00023136"/>
    </source>
</evidence>
<dbReference type="InterPro" id="IPR035965">
    <property type="entry name" value="PAS-like_dom_sf"/>
</dbReference>
<feature type="domain" description="Response regulatory" evidence="16">
    <location>
        <begin position="694"/>
        <end position="810"/>
    </location>
</feature>
<dbReference type="PROSITE" id="PS50110">
    <property type="entry name" value="RESPONSE_REGULATORY"/>
    <property type="match status" value="1"/>
</dbReference>
<dbReference type="EMBL" id="JACJFN010000004">
    <property type="protein sequence ID" value="MBB1520859.1"/>
    <property type="molecule type" value="Genomic_DNA"/>
</dbReference>
<feature type="domain" description="Histidine kinase" evidence="15">
    <location>
        <begin position="448"/>
        <end position="667"/>
    </location>
</feature>
<dbReference type="PROSITE" id="PS50113">
    <property type="entry name" value="PAC"/>
    <property type="match status" value="1"/>
</dbReference>
<dbReference type="CDD" id="cd00082">
    <property type="entry name" value="HisKA"/>
    <property type="match status" value="1"/>
</dbReference>